<evidence type="ECO:0000256" key="1">
    <source>
        <dbReference type="ARBA" id="ARBA00022942"/>
    </source>
</evidence>
<sequence>MEDNRHQAYDRGSTIFSPDGRLYQVEYARQAVKRGTTSVGLRTESGIVLAASRRVRSPLVVLESIEKTHYVDDHIAVASAGHVADGRHLIDVCRRDAQENRFEFDRPISVAELTDLLSEYIQERTQTGGYRPFGAALLVGGVRDGESRLFSIDPSGTTYEWTATGIGNGAEAARESLAQRHEESMSLDEGVDLALETLAPLTETVRPGVFDVSVVDASTASVELLSTETVDAHLSELDVSVDDE</sequence>
<accession>A0ABD5V8H5</accession>
<evidence type="ECO:0000313" key="6">
    <source>
        <dbReference type="Proteomes" id="UP001596395"/>
    </source>
</evidence>
<dbReference type="PROSITE" id="PS51475">
    <property type="entry name" value="PROTEASOME_ALPHA_2"/>
    <property type="match status" value="1"/>
</dbReference>
<dbReference type="Proteomes" id="UP001596395">
    <property type="component" value="Unassembled WGS sequence"/>
</dbReference>
<dbReference type="SUPFAM" id="SSF56235">
    <property type="entry name" value="N-terminal nucleophile aminohydrolases (Ntn hydrolases)"/>
    <property type="match status" value="1"/>
</dbReference>
<evidence type="ECO:0000313" key="5">
    <source>
        <dbReference type="EMBL" id="MFC6951865.1"/>
    </source>
</evidence>
<feature type="domain" description="Proteasome alpha-type subunits" evidence="4">
    <location>
        <begin position="9"/>
        <end position="31"/>
    </location>
</feature>
<gene>
    <name evidence="5" type="ORF">ACFQGB_03225</name>
</gene>
<dbReference type="PANTHER" id="PTHR11599">
    <property type="entry name" value="PROTEASOME SUBUNIT ALPHA/BETA"/>
    <property type="match status" value="1"/>
</dbReference>
<dbReference type="PROSITE" id="PS00388">
    <property type="entry name" value="PROTEASOME_ALPHA_1"/>
    <property type="match status" value="1"/>
</dbReference>
<dbReference type="InterPro" id="IPR000426">
    <property type="entry name" value="Proteasome_asu_N"/>
</dbReference>
<comment type="subcellular location">
    <subcellularLocation>
        <location evidence="3">Cytoplasm</location>
    </subcellularLocation>
</comment>
<dbReference type="InterPro" id="IPR029055">
    <property type="entry name" value="Ntn_hydrolases_N"/>
</dbReference>
<keyword evidence="5" id="KW-0378">Hydrolase</keyword>
<dbReference type="InterPro" id="IPR001353">
    <property type="entry name" value="Proteasome_sua/b"/>
</dbReference>
<name>A0ABD5V8H5_9EURY</name>
<organism evidence="5 6">
    <name type="scientific">Halorubellus litoreus</name>
    <dbReference type="NCBI Taxonomy" id="755308"/>
    <lineage>
        <taxon>Archaea</taxon>
        <taxon>Methanobacteriati</taxon>
        <taxon>Methanobacteriota</taxon>
        <taxon>Stenosarchaea group</taxon>
        <taxon>Halobacteria</taxon>
        <taxon>Halobacteriales</taxon>
        <taxon>Halorubellaceae</taxon>
        <taxon>Halorubellus</taxon>
    </lineage>
</organism>
<keyword evidence="1 2" id="KW-0647">Proteasome</keyword>
<reference evidence="5 6" key="1">
    <citation type="journal article" date="2019" name="Int. J. Syst. Evol. Microbiol.">
        <title>The Global Catalogue of Microorganisms (GCM) 10K type strain sequencing project: providing services to taxonomists for standard genome sequencing and annotation.</title>
        <authorList>
            <consortium name="The Broad Institute Genomics Platform"/>
            <consortium name="The Broad Institute Genome Sequencing Center for Infectious Disease"/>
            <person name="Wu L."/>
            <person name="Ma J."/>
        </authorList>
    </citation>
    <scope>NUCLEOTIDE SEQUENCE [LARGE SCALE GENOMIC DNA]</scope>
    <source>
        <strain evidence="5 6">GX26</strain>
    </source>
</reference>
<proteinExistence type="inferred from homology"/>
<dbReference type="GO" id="GO:0019773">
    <property type="term" value="C:proteasome core complex, alpha-subunit complex"/>
    <property type="evidence" value="ECO:0007669"/>
    <property type="project" value="UniProtKB-UniRule"/>
</dbReference>
<comment type="similarity">
    <text evidence="2 3">Belongs to the peptidase T1A family.</text>
</comment>
<dbReference type="AlphaFoldDB" id="A0ABD5V8H5"/>
<evidence type="ECO:0000256" key="3">
    <source>
        <dbReference type="RuleBase" id="RU000552"/>
    </source>
</evidence>
<evidence type="ECO:0000256" key="2">
    <source>
        <dbReference type="PROSITE-ProRule" id="PRU00808"/>
    </source>
</evidence>
<protein>
    <recommendedName>
        <fullName evidence="3">Proteasome subunit alpha</fullName>
    </recommendedName>
</protein>
<dbReference type="Pfam" id="PF00227">
    <property type="entry name" value="Proteasome"/>
    <property type="match status" value="1"/>
</dbReference>
<dbReference type="GO" id="GO:0004175">
    <property type="term" value="F:endopeptidase activity"/>
    <property type="evidence" value="ECO:0007669"/>
    <property type="project" value="UniProtKB-ARBA"/>
</dbReference>
<dbReference type="EMBL" id="JBHSXN010000001">
    <property type="protein sequence ID" value="MFC6951865.1"/>
    <property type="molecule type" value="Genomic_DNA"/>
</dbReference>
<dbReference type="GO" id="GO:0005737">
    <property type="term" value="C:cytoplasm"/>
    <property type="evidence" value="ECO:0007669"/>
    <property type="project" value="UniProtKB-SubCell"/>
</dbReference>
<dbReference type="RefSeq" id="WP_336348873.1">
    <property type="nucleotide sequence ID" value="NZ_JAZAQL010000001.1"/>
</dbReference>
<dbReference type="NCBIfam" id="NF003075">
    <property type="entry name" value="PRK03996.1"/>
    <property type="match status" value="1"/>
</dbReference>
<dbReference type="Pfam" id="PF10584">
    <property type="entry name" value="Proteasome_A_N"/>
    <property type="match status" value="1"/>
</dbReference>
<dbReference type="InterPro" id="IPR050115">
    <property type="entry name" value="Proteasome_alpha"/>
</dbReference>
<dbReference type="InterPro" id="IPR023332">
    <property type="entry name" value="Proteasome_alpha-type"/>
</dbReference>
<keyword evidence="6" id="KW-1185">Reference proteome</keyword>
<comment type="subunit">
    <text evidence="3">The 20S proteasome core is composed of 14 alpha and 14 beta subunits that assemble into four stacked heptameric rings, resulting in a barrel-shaped structure. The two inner rings, each composed of seven catalytic beta subunits, are sandwiched by two outer rings, each composed of seven alpha subunits. The catalytic chamber with the active sites is on the inside of the barrel. Has a gated structure, the ends of the cylinder being occluded by the N-termini of the alpha-subunits. Is capped at one or both ends by the proteasome regulatory ATPase, PAN.</text>
</comment>
<dbReference type="Gene3D" id="3.60.20.10">
    <property type="entry name" value="Glutamine Phosphoribosylpyrophosphate, subunit 1, domain 1"/>
    <property type="match status" value="1"/>
</dbReference>
<evidence type="ECO:0000259" key="4">
    <source>
        <dbReference type="PROSITE" id="PS00388"/>
    </source>
</evidence>
<comment type="function">
    <text evidence="3">Component of the proteasome core, a large protease complex with broad specificity involved in protein degradation.</text>
</comment>
<comment type="caution">
    <text evidence="5">The sequence shown here is derived from an EMBL/GenBank/DDBJ whole genome shotgun (WGS) entry which is preliminary data.</text>
</comment>
<dbReference type="SMART" id="SM00948">
    <property type="entry name" value="Proteasome_A_N"/>
    <property type="match status" value="1"/>
</dbReference>